<dbReference type="EMBL" id="CAADRM010000149">
    <property type="protein sequence ID" value="VFU18356.1"/>
    <property type="molecule type" value="Genomic_DNA"/>
</dbReference>
<name>A0A485M6D9_9ZZZZ</name>
<evidence type="ECO:0000256" key="1">
    <source>
        <dbReference type="ARBA" id="ARBA00022500"/>
    </source>
</evidence>
<dbReference type="GO" id="GO:0006935">
    <property type="term" value="P:chemotaxis"/>
    <property type="evidence" value="ECO:0007669"/>
    <property type="project" value="UniProtKB-KW"/>
</dbReference>
<dbReference type="EC" id="3.5.1.44" evidence="3"/>
<gene>
    <name evidence="3" type="primary">cheD</name>
    <name evidence="3" type="ORF">SCFA_810006</name>
</gene>
<keyword evidence="2 3" id="KW-0378">Hydrolase</keyword>
<dbReference type="GO" id="GO:0050568">
    <property type="term" value="F:protein-glutamine glutaminase activity"/>
    <property type="evidence" value="ECO:0007669"/>
    <property type="project" value="UniProtKB-EC"/>
</dbReference>
<keyword evidence="1" id="KW-0145">Chemotaxis</keyword>
<organism evidence="3">
    <name type="scientific">anaerobic digester metagenome</name>
    <dbReference type="NCBI Taxonomy" id="1263854"/>
    <lineage>
        <taxon>unclassified sequences</taxon>
        <taxon>metagenomes</taxon>
        <taxon>ecological metagenomes</taxon>
    </lineage>
</organism>
<sequence>MKTTAVRPMKCEFATEGLLWIDKIATGVGIILFNPSKKLAAGMHVLRGSSQGRVTDNPAYYADTALEYVIAEFKKMGADSRISVAIAGGASMLGSGEDDNMGDRLVAEVKGILSRHNLNVKLEGVGGTKLRTMILNIDEGKIKIS</sequence>
<evidence type="ECO:0000256" key="2">
    <source>
        <dbReference type="ARBA" id="ARBA00022801"/>
    </source>
</evidence>
<dbReference type="PANTHER" id="PTHR35147">
    <property type="entry name" value="CHEMORECEPTOR GLUTAMINE DEAMIDASE CHED-RELATED"/>
    <property type="match status" value="1"/>
</dbReference>
<protein>
    <submittedName>
        <fullName evidence="3">Protein-glutamine glutaminase</fullName>
        <ecNumber evidence="3">3.5.1.44</ecNumber>
    </submittedName>
</protein>
<dbReference type="InterPro" id="IPR038592">
    <property type="entry name" value="CheD-like_sf"/>
</dbReference>
<dbReference type="Gene3D" id="3.30.1330.200">
    <property type="match status" value="1"/>
</dbReference>
<dbReference type="InterPro" id="IPR005659">
    <property type="entry name" value="Chemorcpt_Glu_NH3ase_CheD"/>
</dbReference>
<dbReference type="InterPro" id="IPR011324">
    <property type="entry name" value="Cytotoxic_necrot_fac-like_cat"/>
</dbReference>
<proteinExistence type="predicted"/>
<dbReference type="SUPFAM" id="SSF64438">
    <property type="entry name" value="CNF1/YfiH-like putative cysteine hydrolases"/>
    <property type="match status" value="1"/>
</dbReference>
<dbReference type="PANTHER" id="PTHR35147:SF1">
    <property type="entry name" value="CHEMORECEPTOR GLUTAMINE DEAMIDASE CHED-RELATED"/>
    <property type="match status" value="1"/>
</dbReference>
<dbReference type="AlphaFoldDB" id="A0A485M6D9"/>
<accession>A0A485M6D9</accession>
<dbReference type="Pfam" id="PF03975">
    <property type="entry name" value="CheD"/>
    <property type="match status" value="1"/>
</dbReference>
<evidence type="ECO:0000313" key="3">
    <source>
        <dbReference type="EMBL" id="VFU18356.1"/>
    </source>
</evidence>
<reference evidence="3" key="1">
    <citation type="submission" date="2019-03" db="EMBL/GenBank/DDBJ databases">
        <authorList>
            <person name="Hao L."/>
        </authorList>
    </citation>
    <scope>NUCLEOTIDE SEQUENCE</scope>
</reference>